<name>A0A518CTE9_9PLAN</name>
<reference evidence="1 2" key="1">
    <citation type="submission" date="2019-02" db="EMBL/GenBank/DDBJ databases">
        <title>Deep-cultivation of Planctomycetes and their phenomic and genomic characterization uncovers novel biology.</title>
        <authorList>
            <person name="Wiegand S."/>
            <person name="Jogler M."/>
            <person name="Boedeker C."/>
            <person name="Pinto D."/>
            <person name="Vollmers J."/>
            <person name="Rivas-Marin E."/>
            <person name="Kohn T."/>
            <person name="Peeters S.H."/>
            <person name="Heuer A."/>
            <person name="Rast P."/>
            <person name="Oberbeckmann S."/>
            <person name="Bunk B."/>
            <person name="Jeske O."/>
            <person name="Meyerdierks A."/>
            <person name="Storesund J.E."/>
            <person name="Kallscheuer N."/>
            <person name="Luecker S."/>
            <person name="Lage O.M."/>
            <person name="Pohl T."/>
            <person name="Merkel B.J."/>
            <person name="Hornburger P."/>
            <person name="Mueller R.-W."/>
            <person name="Bruemmer F."/>
            <person name="Labrenz M."/>
            <person name="Spormann A.M."/>
            <person name="Op den Camp H."/>
            <person name="Overmann J."/>
            <person name="Amann R."/>
            <person name="Jetten M.S.M."/>
            <person name="Mascher T."/>
            <person name="Medema M.H."/>
            <person name="Devos D.P."/>
            <person name="Kaster A.-K."/>
            <person name="Ovreas L."/>
            <person name="Rohde M."/>
            <person name="Galperin M.Y."/>
            <person name="Jogler C."/>
        </authorList>
    </citation>
    <scope>NUCLEOTIDE SEQUENCE [LARGE SCALE GENOMIC DNA]</scope>
    <source>
        <strain evidence="1 2">Pla110</strain>
    </source>
</reference>
<evidence type="ECO:0000313" key="1">
    <source>
        <dbReference type="EMBL" id="QDU82485.1"/>
    </source>
</evidence>
<accession>A0A518CTE9</accession>
<dbReference type="EMBL" id="CP036281">
    <property type="protein sequence ID" value="QDU82485.1"/>
    <property type="molecule type" value="Genomic_DNA"/>
</dbReference>
<evidence type="ECO:0000313" key="2">
    <source>
        <dbReference type="Proteomes" id="UP000317178"/>
    </source>
</evidence>
<dbReference type="KEGG" id="plon:Pla110_42430"/>
<protein>
    <submittedName>
        <fullName evidence="1">Uncharacterized protein</fullName>
    </submittedName>
</protein>
<proteinExistence type="predicted"/>
<sequence length="69" mass="7852">MELIDNINTLLGENLKRTIEPGARLKIAASCFSIYAYEALKKELESIDSLQFVFTRTVKKLSRTENTTN</sequence>
<gene>
    <name evidence="1" type="ORF">Pla110_42430</name>
</gene>
<dbReference type="AlphaFoldDB" id="A0A518CTE9"/>
<dbReference type="OrthoDB" id="9814088at2"/>
<organism evidence="1 2">
    <name type="scientific">Polystyrenella longa</name>
    <dbReference type="NCBI Taxonomy" id="2528007"/>
    <lineage>
        <taxon>Bacteria</taxon>
        <taxon>Pseudomonadati</taxon>
        <taxon>Planctomycetota</taxon>
        <taxon>Planctomycetia</taxon>
        <taxon>Planctomycetales</taxon>
        <taxon>Planctomycetaceae</taxon>
        <taxon>Polystyrenella</taxon>
    </lineage>
</organism>
<keyword evidence="2" id="KW-1185">Reference proteome</keyword>
<dbReference type="Proteomes" id="UP000317178">
    <property type="component" value="Chromosome"/>
</dbReference>